<reference evidence="2 3" key="1">
    <citation type="submission" date="2018-02" db="EMBL/GenBank/DDBJ databases">
        <title>The genomes of Aspergillus section Nigri reveals drivers in fungal speciation.</title>
        <authorList>
            <consortium name="DOE Joint Genome Institute"/>
            <person name="Vesth T.C."/>
            <person name="Nybo J."/>
            <person name="Theobald S."/>
            <person name="Brandl J."/>
            <person name="Frisvad J.C."/>
            <person name="Nielsen K.F."/>
            <person name="Lyhne E.K."/>
            <person name="Kogle M.E."/>
            <person name="Kuo A."/>
            <person name="Riley R."/>
            <person name="Clum A."/>
            <person name="Nolan M."/>
            <person name="Lipzen A."/>
            <person name="Salamov A."/>
            <person name="Henrissat B."/>
            <person name="Wiebenga A."/>
            <person name="De vries R.P."/>
            <person name="Grigoriev I.V."/>
            <person name="Mortensen U.H."/>
            <person name="Andersen M.R."/>
            <person name="Baker S.E."/>
        </authorList>
    </citation>
    <scope>NUCLEOTIDE SEQUENCE [LARGE SCALE GENOMIC DNA]</scope>
    <source>
        <strain evidence="2 3">CBS 112811</strain>
    </source>
</reference>
<dbReference type="EMBL" id="KZ825057">
    <property type="protein sequence ID" value="RAH60186.1"/>
    <property type="molecule type" value="Genomic_DNA"/>
</dbReference>
<evidence type="ECO:0000313" key="3">
    <source>
        <dbReference type="Proteomes" id="UP000249526"/>
    </source>
</evidence>
<evidence type="ECO:0000256" key="1">
    <source>
        <dbReference type="SAM" id="SignalP"/>
    </source>
</evidence>
<protein>
    <submittedName>
        <fullName evidence="2">Uncharacterized protein</fullName>
    </submittedName>
</protein>
<feature type="chain" id="PRO_5034423229" evidence="1">
    <location>
        <begin position="19"/>
        <end position="77"/>
    </location>
</feature>
<dbReference type="RefSeq" id="XP_025518108.1">
    <property type="nucleotide sequence ID" value="XM_025654700.1"/>
</dbReference>
<dbReference type="AlphaFoldDB" id="A0A8G1VNW7"/>
<evidence type="ECO:0000313" key="2">
    <source>
        <dbReference type="EMBL" id="RAH60186.1"/>
    </source>
</evidence>
<feature type="signal peptide" evidence="1">
    <location>
        <begin position="1"/>
        <end position="18"/>
    </location>
</feature>
<proteinExistence type="predicted"/>
<organism evidence="2 3">
    <name type="scientific">Aspergillus piperis CBS 112811</name>
    <dbReference type="NCBI Taxonomy" id="1448313"/>
    <lineage>
        <taxon>Eukaryota</taxon>
        <taxon>Fungi</taxon>
        <taxon>Dikarya</taxon>
        <taxon>Ascomycota</taxon>
        <taxon>Pezizomycotina</taxon>
        <taxon>Eurotiomycetes</taxon>
        <taxon>Eurotiomycetidae</taxon>
        <taxon>Eurotiales</taxon>
        <taxon>Aspergillaceae</taxon>
        <taxon>Aspergillus</taxon>
        <taxon>Aspergillus subgen. Circumdati</taxon>
    </lineage>
</organism>
<gene>
    <name evidence="2" type="ORF">BO85DRAFT_221211</name>
</gene>
<dbReference type="GeneID" id="37158102"/>
<keyword evidence="3" id="KW-1185">Reference proteome</keyword>
<dbReference type="Proteomes" id="UP000249526">
    <property type="component" value="Unassembled WGS sequence"/>
</dbReference>
<name>A0A8G1VNW7_9EURO</name>
<accession>A0A8G1VNW7</accession>
<keyword evidence="1" id="KW-0732">Signal</keyword>
<sequence>MEMSLLLLLGVEIDGLHAYIVLGFAYQNTSIFVETCSIFFFHNDVKLRYGYYKYIYMGYSKERNASYCTTHLAPNHE</sequence>